<sequence>MSKKSAVPDAWDDDWESQADKADAQAEKAKAEEQVKVSKAERLARHAETNKKIWESAETPETFHFLAARDNVPLKTEFKPALKVLSRKPVVQKVDPVTGLAKMTLDDEDDEELQKKDKPTPGQLRLQAQRQRDEKQKRYEEARARIMGTKSGSSTPGAVTPPITQEDGKGNRGKVRGRDHRVENRRPDSQSGSKELFDPNYTPKPGVQIQKRDGETSRSGTSTPRHEEQVIRAPKGPDGTGRGGFGFAHRGGKPS</sequence>
<feature type="region of interest" description="Disordered" evidence="1">
    <location>
        <begin position="1"/>
        <end position="37"/>
    </location>
</feature>
<feature type="domain" description="SUZ-C" evidence="2">
    <location>
        <begin position="203"/>
        <end position="249"/>
    </location>
</feature>
<keyword evidence="4" id="KW-1185">Reference proteome</keyword>
<dbReference type="PROSITE" id="PS51938">
    <property type="entry name" value="SUZ_C"/>
    <property type="match status" value="1"/>
</dbReference>
<evidence type="ECO:0000313" key="3">
    <source>
        <dbReference type="EMBL" id="KAG0649960.1"/>
    </source>
</evidence>
<dbReference type="OrthoDB" id="5422283at2759"/>
<name>A0A9P6VLU7_9HELO</name>
<evidence type="ECO:0000256" key="1">
    <source>
        <dbReference type="SAM" id="MobiDB-lite"/>
    </source>
</evidence>
<dbReference type="EMBL" id="VNKQ01000007">
    <property type="protein sequence ID" value="KAG0649960.1"/>
    <property type="molecule type" value="Genomic_DNA"/>
</dbReference>
<reference evidence="3" key="1">
    <citation type="submission" date="2019-07" db="EMBL/GenBank/DDBJ databases">
        <title>Hyphodiscus hymeniophilus genome sequencing and assembly.</title>
        <authorList>
            <person name="Kramer G."/>
            <person name="Nodwell J."/>
        </authorList>
    </citation>
    <scope>NUCLEOTIDE SEQUENCE</scope>
    <source>
        <strain evidence="3">ATCC 34498</strain>
    </source>
</reference>
<evidence type="ECO:0000259" key="2">
    <source>
        <dbReference type="PROSITE" id="PS51938"/>
    </source>
</evidence>
<accession>A0A9P6VLU7</accession>
<proteinExistence type="predicted"/>
<comment type="caution">
    <text evidence="3">The sequence shown here is derived from an EMBL/GenBank/DDBJ whole genome shotgun (WGS) entry which is preliminary data.</text>
</comment>
<evidence type="ECO:0000313" key="4">
    <source>
        <dbReference type="Proteomes" id="UP000785200"/>
    </source>
</evidence>
<gene>
    <name evidence="3" type="ORF">D0Z07_3972</name>
</gene>
<organism evidence="3 4">
    <name type="scientific">Hyphodiscus hymeniophilus</name>
    <dbReference type="NCBI Taxonomy" id="353542"/>
    <lineage>
        <taxon>Eukaryota</taxon>
        <taxon>Fungi</taxon>
        <taxon>Dikarya</taxon>
        <taxon>Ascomycota</taxon>
        <taxon>Pezizomycotina</taxon>
        <taxon>Leotiomycetes</taxon>
        <taxon>Helotiales</taxon>
        <taxon>Hyphodiscaceae</taxon>
        <taxon>Hyphodiscus</taxon>
    </lineage>
</organism>
<dbReference type="InterPro" id="IPR024771">
    <property type="entry name" value="SUZ"/>
</dbReference>
<protein>
    <recommendedName>
        <fullName evidence="2">SUZ-C domain-containing protein</fullName>
    </recommendedName>
</protein>
<dbReference type="Proteomes" id="UP000785200">
    <property type="component" value="Unassembled WGS sequence"/>
</dbReference>
<feature type="compositionally biased region" description="Basic and acidic residues" evidence="1">
    <location>
        <begin position="18"/>
        <end position="37"/>
    </location>
</feature>
<dbReference type="InterPro" id="IPR024642">
    <property type="entry name" value="SUZ-C"/>
</dbReference>
<feature type="region of interest" description="Disordered" evidence="1">
    <location>
        <begin position="95"/>
        <end position="255"/>
    </location>
</feature>
<dbReference type="AlphaFoldDB" id="A0A9P6VLU7"/>
<dbReference type="Pfam" id="PF12752">
    <property type="entry name" value="SUZ"/>
    <property type="match status" value="1"/>
</dbReference>
<feature type="compositionally biased region" description="Basic and acidic residues" evidence="1">
    <location>
        <begin position="130"/>
        <end position="144"/>
    </location>
</feature>